<comment type="catalytic activity">
    <reaction evidence="10 11">
        <text>tRNA(Arg) + L-arginine + ATP = L-arginyl-tRNA(Arg) + AMP + diphosphate</text>
        <dbReference type="Rhea" id="RHEA:20301"/>
        <dbReference type="Rhea" id="RHEA-COMP:9658"/>
        <dbReference type="Rhea" id="RHEA-COMP:9673"/>
        <dbReference type="ChEBI" id="CHEBI:30616"/>
        <dbReference type="ChEBI" id="CHEBI:32682"/>
        <dbReference type="ChEBI" id="CHEBI:33019"/>
        <dbReference type="ChEBI" id="CHEBI:78442"/>
        <dbReference type="ChEBI" id="CHEBI:78513"/>
        <dbReference type="ChEBI" id="CHEBI:456215"/>
        <dbReference type="EC" id="6.1.1.19"/>
    </reaction>
</comment>
<dbReference type="SUPFAM" id="SSF47323">
    <property type="entry name" value="Anticodon-binding domain of a subclass of class I aminoacyl-tRNA synthetases"/>
    <property type="match status" value="1"/>
</dbReference>
<dbReference type="Gene3D" id="3.40.50.620">
    <property type="entry name" value="HUPs"/>
    <property type="match status" value="1"/>
</dbReference>
<keyword evidence="8 11" id="KW-0648">Protein biosynthesis</keyword>
<evidence type="ECO:0000256" key="9">
    <source>
        <dbReference type="ARBA" id="ARBA00023146"/>
    </source>
</evidence>
<dbReference type="NCBIfam" id="TIGR00456">
    <property type="entry name" value="argS"/>
    <property type="match status" value="1"/>
</dbReference>
<keyword evidence="5 11" id="KW-0436">Ligase</keyword>
<protein>
    <recommendedName>
        <fullName evidence="11">Arginine--tRNA ligase</fullName>
        <ecNumber evidence="11">6.1.1.19</ecNumber>
    </recommendedName>
    <alternativeName>
        <fullName evidence="11">Arginyl-tRNA synthetase</fullName>
        <shortName evidence="11">ArgRS</shortName>
    </alternativeName>
</protein>
<dbReference type="InterPro" id="IPR036695">
    <property type="entry name" value="Arg-tRNA-synth_N_sf"/>
</dbReference>
<comment type="subcellular location">
    <subcellularLocation>
        <location evidence="1 11">Cytoplasm</location>
    </subcellularLocation>
</comment>
<keyword evidence="4 11" id="KW-0963">Cytoplasm</keyword>
<evidence type="ECO:0000256" key="10">
    <source>
        <dbReference type="ARBA" id="ARBA00049339"/>
    </source>
</evidence>
<dbReference type="Proteomes" id="UP000199504">
    <property type="component" value="Unassembled WGS sequence"/>
</dbReference>
<dbReference type="PROSITE" id="PS00178">
    <property type="entry name" value="AA_TRNA_LIGASE_I"/>
    <property type="match status" value="1"/>
</dbReference>
<dbReference type="PANTHER" id="PTHR11956:SF5">
    <property type="entry name" value="ARGININE--TRNA LIGASE, CYTOPLASMIC"/>
    <property type="match status" value="1"/>
</dbReference>
<keyword evidence="7 11" id="KW-0067">ATP-binding</keyword>
<evidence type="ECO:0000256" key="11">
    <source>
        <dbReference type="HAMAP-Rule" id="MF_00123"/>
    </source>
</evidence>
<dbReference type="PANTHER" id="PTHR11956">
    <property type="entry name" value="ARGINYL-TRNA SYNTHETASE"/>
    <property type="match status" value="1"/>
</dbReference>
<dbReference type="STRING" id="262898.GA0070564_11817"/>
<dbReference type="InterPro" id="IPR001278">
    <property type="entry name" value="Arg-tRNA-ligase"/>
</dbReference>
<comment type="subunit">
    <text evidence="3 11">Monomer.</text>
</comment>
<reference evidence="16" key="1">
    <citation type="submission" date="2016-06" db="EMBL/GenBank/DDBJ databases">
        <authorList>
            <person name="Varghese N."/>
            <person name="Submissions Spin"/>
        </authorList>
    </citation>
    <scope>NUCLEOTIDE SEQUENCE [LARGE SCALE GENOMIC DNA]</scope>
    <source>
        <strain evidence="16">DSM 44830</strain>
    </source>
</reference>
<evidence type="ECO:0000256" key="7">
    <source>
        <dbReference type="ARBA" id="ARBA00022840"/>
    </source>
</evidence>
<evidence type="ECO:0000256" key="3">
    <source>
        <dbReference type="ARBA" id="ARBA00011245"/>
    </source>
</evidence>
<dbReference type="GO" id="GO:0004814">
    <property type="term" value="F:arginine-tRNA ligase activity"/>
    <property type="evidence" value="ECO:0007669"/>
    <property type="project" value="UniProtKB-UniRule"/>
</dbReference>
<organism evidence="15 16">
    <name type="scientific">Micromonospora mirobrigensis</name>
    <dbReference type="NCBI Taxonomy" id="262898"/>
    <lineage>
        <taxon>Bacteria</taxon>
        <taxon>Bacillati</taxon>
        <taxon>Actinomycetota</taxon>
        <taxon>Actinomycetes</taxon>
        <taxon>Micromonosporales</taxon>
        <taxon>Micromonosporaceae</taxon>
        <taxon>Micromonospora</taxon>
    </lineage>
</organism>
<keyword evidence="16" id="KW-1185">Reference proteome</keyword>
<evidence type="ECO:0000256" key="12">
    <source>
        <dbReference type="RuleBase" id="RU363038"/>
    </source>
</evidence>
<dbReference type="GO" id="GO:0005524">
    <property type="term" value="F:ATP binding"/>
    <property type="evidence" value="ECO:0007669"/>
    <property type="project" value="UniProtKB-UniRule"/>
</dbReference>
<evidence type="ECO:0000313" key="15">
    <source>
        <dbReference type="EMBL" id="SCF47289.1"/>
    </source>
</evidence>
<dbReference type="FunFam" id="3.40.50.620:FF:000116">
    <property type="entry name" value="Arginine--tRNA ligase"/>
    <property type="match status" value="1"/>
</dbReference>
<dbReference type="PRINTS" id="PR01038">
    <property type="entry name" value="TRNASYNTHARG"/>
</dbReference>
<dbReference type="InterPro" id="IPR014729">
    <property type="entry name" value="Rossmann-like_a/b/a_fold"/>
</dbReference>
<evidence type="ECO:0000256" key="4">
    <source>
        <dbReference type="ARBA" id="ARBA00022490"/>
    </source>
</evidence>
<name>A0A1C5APY9_9ACTN</name>
<dbReference type="SUPFAM" id="SSF52374">
    <property type="entry name" value="Nucleotidylyl transferase"/>
    <property type="match status" value="1"/>
</dbReference>
<dbReference type="CDD" id="cd00671">
    <property type="entry name" value="ArgRS_core"/>
    <property type="match status" value="1"/>
</dbReference>
<feature type="short sequence motif" description="'HIGH' region" evidence="11">
    <location>
        <begin position="115"/>
        <end position="125"/>
    </location>
</feature>
<dbReference type="Pfam" id="PF05746">
    <property type="entry name" value="DALR_1"/>
    <property type="match status" value="1"/>
</dbReference>
<dbReference type="InterPro" id="IPR008909">
    <property type="entry name" value="DALR_anticod-bd"/>
</dbReference>
<evidence type="ECO:0000256" key="2">
    <source>
        <dbReference type="ARBA" id="ARBA00005594"/>
    </source>
</evidence>
<dbReference type="Gene3D" id="3.30.1360.70">
    <property type="entry name" value="Arginyl tRNA synthetase N-terminal domain"/>
    <property type="match status" value="1"/>
</dbReference>
<evidence type="ECO:0000256" key="5">
    <source>
        <dbReference type="ARBA" id="ARBA00022598"/>
    </source>
</evidence>
<dbReference type="GO" id="GO:0006420">
    <property type="term" value="P:arginyl-tRNA aminoacylation"/>
    <property type="evidence" value="ECO:0007669"/>
    <property type="project" value="UniProtKB-UniRule"/>
</dbReference>
<dbReference type="InterPro" id="IPR009080">
    <property type="entry name" value="tRNAsynth_Ia_anticodon-bd"/>
</dbReference>
<dbReference type="InterPro" id="IPR001412">
    <property type="entry name" value="aa-tRNA-synth_I_CS"/>
</dbReference>
<feature type="domain" description="DALR anticodon binding" evidence="13">
    <location>
        <begin position="454"/>
        <end position="568"/>
    </location>
</feature>
<dbReference type="FunFam" id="1.10.730.10:FF:000006">
    <property type="entry name" value="Arginyl-tRNA synthetase 2, mitochondrial"/>
    <property type="match status" value="1"/>
</dbReference>
<dbReference type="SUPFAM" id="SSF55190">
    <property type="entry name" value="Arginyl-tRNA synthetase (ArgRS), N-terminal 'additional' domain"/>
    <property type="match status" value="1"/>
</dbReference>
<comment type="similarity">
    <text evidence="2 11 12">Belongs to the class-I aminoacyl-tRNA synthetase family.</text>
</comment>
<keyword evidence="9 11" id="KW-0030">Aminoacyl-tRNA synthetase</keyword>
<feature type="domain" description="Arginyl tRNA synthetase N-terminal" evidence="14">
    <location>
        <begin position="1"/>
        <end position="79"/>
    </location>
</feature>
<dbReference type="SMART" id="SM00836">
    <property type="entry name" value="DALR_1"/>
    <property type="match status" value="1"/>
</dbReference>
<dbReference type="EMBL" id="FMCX01000018">
    <property type="protein sequence ID" value="SCF47289.1"/>
    <property type="molecule type" value="Genomic_DNA"/>
</dbReference>
<evidence type="ECO:0000259" key="14">
    <source>
        <dbReference type="SMART" id="SM01016"/>
    </source>
</evidence>
<dbReference type="InterPro" id="IPR005148">
    <property type="entry name" value="Arg-tRNA-synth_N"/>
</dbReference>
<evidence type="ECO:0000313" key="16">
    <source>
        <dbReference type="Proteomes" id="UP000199504"/>
    </source>
</evidence>
<accession>A0A1C5APY9</accession>
<dbReference type="InterPro" id="IPR035684">
    <property type="entry name" value="ArgRS_core"/>
</dbReference>
<proteinExistence type="inferred from homology"/>
<dbReference type="HAMAP" id="MF_00123">
    <property type="entry name" value="Arg_tRNA_synth"/>
    <property type="match status" value="1"/>
</dbReference>
<evidence type="ECO:0000256" key="8">
    <source>
        <dbReference type="ARBA" id="ARBA00022917"/>
    </source>
</evidence>
<evidence type="ECO:0000256" key="6">
    <source>
        <dbReference type="ARBA" id="ARBA00022741"/>
    </source>
</evidence>
<sequence>MLLTDRLAPAFGAVAGGPVDPVVRRSQHADFQSDAALALARRLGRPPREIAAAVRDRADLADLCSSVQVSGPGFLNLTLSDAALAEMVGGLAGDPRLGVPAVARPETVVVDYSAPNVAKEMHVGHLRSTVIGDAVARLLEWSGHRVVRANHLGDWGTPFGMLIEHLVDLGEAEAADDLSMGDLDAFYAAARAKFDADAGFRDRARLRVVALQGGDPDTRRLWRLLVDLSEHYFLTVYDLLDVTLTDRDFRGESSYNDLLPEVVADLDRLGLLRDSAGAACVFPPGSVGRDGEPLPLIVRKSDGGYGYPATDLAAIRQRTGELGATRLVYVVGLPQRRHFEMVFAAAGQAGWLTAPARAEHVGFGSILGADGRMLRSRAGGTVKLQALLDEAVARATELTRTRNPALGAAEAAEVGRAVGIGAIKYADLANDRHRDHVLDWERMLSLDGNTAPYLQYAYSRIRSIFRKAGVTVRPDAPVPLAEPAERALALELLGFAPVVAEVERGLEFHQLAGYLFRLATTFNAFYERCPVLRAEQPVRDGRLLLADLTARVLRQGLELLGIRTPERM</sequence>
<dbReference type="Gene3D" id="1.10.730.10">
    <property type="entry name" value="Isoleucyl-tRNA Synthetase, Domain 1"/>
    <property type="match status" value="1"/>
</dbReference>
<dbReference type="GO" id="GO:0005737">
    <property type="term" value="C:cytoplasm"/>
    <property type="evidence" value="ECO:0007669"/>
    <property type="project" value="UniProtKB-SubCell"/>
</dbReference>
<dbReference type="SMART" id="SM01016">
    <property type="entry name" value="Arg_tRNA_synt_N"/>
    <property type="match status" value="1"/>
</dbReference>
<dbReference type="AlphaFoldDB" id="A0A1C5APY9"/>
<gene>
    <name evidence="11" type="primary">argS</name>
    <name evidence="15" type="ORF">GA0070564_11817</name>
</gene>
<keyword evidence="6 11" id="KW-0547">Nucleotide-binding</keyword>
<dbReference type="Pfam" id="PF03485">
    <property type="entry name" value="Arg_tRNA_synt_N"/>
    <property type="match status" value="1"/>
</dbReference>
<dbReference type="CDD" id="cd07956">
    <property type="entry name" value="Anticodon_Ia_Arg"/>
    <property type="match status" value="1"/>
</dbReference>
<dbReference type="Pfam" id="PF00750">
    <property type="entry name" value="tRNA-synt_1d"/>
    <property type="match status" value="1"/>
</dbReference>
<evidence type="ECO:0000256" key="1">
    <source>
        <dbReference type="ARBA" id="ARBA00004496"/>
    </source>
</evidence>
<dbReference type="EC" id="6.1.1.19" evidence="11"/>
<evidence type="ECO:0000259" key="13">
    <source>
        <dbReference type="SMART" id="SM00836"/>
    </source>
</evidence>